<dbReference type="RefSeq" id="WP_026920815.1">
    <property type="nucleotide sequence ID" value="NZ_AP018150.1"/>
</dbReference>
<dbReference type="Pfam" id="PF06150">
    <property type="entry name" value="ChaB"/>
    <property type="match status" value="1"/>
</dbReference>
<dbReference type="Gene3D" id="1.10.1740.70">
    <property type="entry name" value="ChaB"/>
    <property type="match status" value="1"/>
</dbReference>
<reference evidence="1 2" key="1">
    <citation type="journal article" date="2018" name="Microbes Environ.">
        <title>Comparative Genomic Insights into Endofungal Lifestyles of Two Bacterial Endosymbionts, Mycoavidus cysteinexigens and Burkholderia rhizoxinica.</title>
        <authorList>
            <person name="Sharmin D."/>
            <person name="Guo Y."/>
            <person name="Nishizawa T."/>
            <person name="Ohshima S."/>
            <person name="Sato Y."/>
            <person name="Takashima Y."/>
            <person name="Narisawa K."/>
            <person name="Ohta H."/>
        </authorList>
    </citation>
    <scope>NUCLEOTIDE SEQUENCE [LARGE SCALE GENOMIC DNA]</scope>
    <source>
        <strain evidence="1 2">B1-EB</strain>
    </source>
</reference>
<dbReference type="AlphaFoldDB" id="A0A2Z6EU87"/>
<dbReference type="InterPro" id="IPR009317">
    <property type="entry name" value="ChaB"/>
</dbReference>
<gene>
    <name evidence="1" type="ORF">MCB1EB_0811</name>
</gene>
<proteinExistence type="predicted"/>
<dbReference type="InterPro" id="IPR037205">
    <property type="entry name" value="ChaB_sf"/>
</dbReference>
<dbReference type="EMBL" id="AP018150">
    <property type="protein sequence ID" value="BBE08972.1"/>
    <property type="molecule type" value="Genomic_DNA"/>
</dbReference>
<dbReference type="KEGG" id="mcys:MCB1EB_0811"/>
<evidence type="ECO:0000313" key="2">
    <source>
        <dbReference type="Proteomes" id="UP000282597"/>
    </source>
</evidence>
<evidence type="ECO:0000313" key="1">
    <source>
        <dbReference type="EMBL" id="BBE08972.1"/>
    </source>
</evidence>
<dbReference type="Proteomes" id="UP000282597">
    <property type="component" value="Chromosome"/>
</dbReference>
<name>A0A2Z6EU87_9BURK</name>
<sequence length="81" mass="9528">MPYTDIKDLPEKVRAHLPQHAQEIYKAAFNHAWDEYRDKQARRDDASQEETAHKVAWAAVKHVYQKESHSGNWVLKKKSDV</sequence>
<protein>
    <submittedName>
        <fullName evidence="1">Cation transport regulator</fullName>
    </submittedName>
</protein>
<dbReference type="SUPFAM" id="SSF140376">
    <property type="entry name" value="ChaB-like"/>
    <property type="match status" value="1"/>
</dbReference>
<keyword evidence="2" id="KW-1185">Reference proteome</keyword>
<accession>A0A2Z6EU87</accession>
<organism evidence="1 2">
    <name type="scientific">Mycoavidus cysteinexigens</name>
    <dbReference type="NCBI Taxonomy" id="1553431"/>
    <lineage>
        <taxon>Bacteria</taxon>
        <taxon>Pseudomonadati</taxon>
        <taxon>Pseudomonadota</taxon>
        <taxon>Betaproteobacteria</taxon>
        <taxon>Burkholderiales</taxon>
        <taxon>Burkholderiaceae</taxon>
        <taxon>Mycoavidus</taxon>
    </lineage>
</organism>